<dbReference type="GO" id="GO:0016874">
    <property type="term" value="F:ligase activity"/>
    <property type="evidence" value="ECO:0007669"/>
    <property type="project" value="UniProtKB-KW"/>
</dbReference>
<evidence type="ECO:0000313" key="15">
    <source>
        <dbReference type="RefSeq" id="XP_070314804.1"/>
    </source>
</evidence>
<dbReference type="InterPro" id="IPR005146">
    <property type="entry name" value="B3/B4_tRNA-bd"/>
</dbReference>
<keyword evidence="14" id="KW-1185">Reference proteome</keyword>
<dbReference type="NCBIfam" id="TIGR00471">
    <property type="entry name" value="pheT_arch"/>
    <property type="match status" value="1"/>
</dbReference>
<dbReference type="CDD" id="cd00769">
    <property type="entry name" value="PheRS_beta_core"/>
    <property type="match status" value="1"/>
</dbReference>
<evidence type="ECO:0000256" key="12">
    <source>
        <dbReference type="ARBA" id="ARBA00023146"/>
    </source>
</evidence>
<keyword evidence="11" id="KW-0648">Protein biosynthesis</keyword>
<dbReference type="EC" id="6.1.1.20" evidence="4"/>
<dbReference type="InterPro" id="IPR045060">
    <property type="entry name" value="Phe-tRNA-ligase_IIc_bsu"/>
</dbReference>
<dbReference type="RefSeq" id="XP_070314804.1">
    <property type="nucleotide sequence ID" value="XM_070458703.1"/>
</dbReference>
<dbReference type="SMART" id="SM00874">
    <property type="entry name" value="B5"/>
    <property type="match status" value="1"/>
</dbReference>
<proteinExistence type="inferred from homology"/>
<reference evidence="15" key="2">
    <citation type="submission" date="2025-08" db="UniProtKB">
        <authorList>
            <consortium name="RefSeq"/>
        </authorList>
    </citation>
    <scope>IDENTIFICATION</scope>
    <source>
        <tissue evidence="15">Tongue muscle</tissue>
    </source>
</reference>
<dbReference type="Gene3D" id="3.50.40.10">
    <property type="entry name" value="Phenylalanyl-trna Synthetase, Chain B, domain 3"/>
    <property type="match status" value="1"/>
</dbReference>
<dbReference type="InterPro" id="IPR005147">
    <property type="entry name" value="tRNA_synthase_B5-dom"/>
</dbReference>
<dbReference type="PANTHER" id="PTHR10947:SF0">
    <property type="entry name" value="PHENYLALANINE--TRNA LIGASE BETA SUBUNIT"/>
    <property type="match status" value="1"/>
</dbReference>
<dbReference type="SUPFAM" id="SSF55681">
    <property type="entry name" value="Class II aaRS and biotin synthetases"/>
    <property type="match status" value="1"/>
</dbReference>
<dbReference type="SUPFAM" id="SSF46955">
    <property type="entry name" value="Putative DNA-binding domain"/>
    <property type="match status" value="1"/>
</dbReference>
<keyword evidence="10" id="KW-0460">Magnesium</keyword>
<evidence type="ECO:0000256" key="6">
    <source>
        <dbReference type="ARBA" id="ARBA00022598"/>
    </source>
</evidence>
<evidence type="ECO:0000256" key="11">
    <source>
        <dbReference type="ARBA" id="ARBA00022917"/>
    </source>
</evidence>
<keyword evidence="8" id="KW-0547">Nucleotide-binding</keyword>
<dbReference type="Pfam" id="PF03483">
    <property type="entry name" value="B3_4"/>
    <property type="match status" value="1"/>
</dbReference>
<comment type="subcellular location">
    <subcellularLocation>
        <location evidence="2">Cytoplasm</location>
    </subcellularLocation>
</comment>
<evidence type="ECO:0000256" key="4">
    <source>
        <dbReference type="ARBA" id="ARBA00012814"/>
    </source>
</evidence>
<organism evidence="14 15">
    <name type="scientific">Odocoileus virginianus</name>
    <name type="common">White-tailed deer</name>
    <dbReference type="NCBI Taxonomy" id="9874"/>
    <lineage>
        <taxon>Eukaryota</taxon>
        <taxon>Metazoa</taxon>
        <taxon>Chordata</taxon>
        <taxon>Craniata</taxon>
        <taxon>Vertebrata</taxon>
        <taxon>Euteleostomi</taxon>
        <taxon>Mammalia</taxon>
        <taxon>Eutheria</taxon>
        <taxon>Laurasiatheria</taxon>
        <taxon>Artiodactyla</taxon>
        <taxon>Ruminantia</taxon>
        <taxon>Pecora</taxon>
        <taxon>Cervidae</taxon>
        <taxon>Odocoileinae</taxon>
        <taxon>Odocoileus</taxon>
    </lineage>
</organism>
<dbReference type="SUPFAM" id="SSF56037">
    <property type="entry name" value="PheT/TilS domain"/>
    <property type="match status" value="1"/>
</dbReference>
<dbReference type="Proteomes" id="UP001652640">
    <property type="component" value="Chromosome 30"/>
</dbReference>
<evidence type="ECO:0000256" key="2">
    <source>
        <dbReference type="ARBA" id="ARBA00004496"/>
    </source>
</evidence>
<evidence type="ECO:0000313" key="14">
    <source>
        <dbReference type="Proteomes" id="UP001652640"/>
    </source>
</evidence>
<evidence type="ECO:0000256" key="9">
    <source>
        <dbReference type="ARBA" id="ARBA00022840"/>
    </source>
</evidence>
<keyword evidence="9" id="KW-0067">ATP-binding</keyword>
<comment type="cofactor">
    <cofactor evidence="1">
        <name>Mg(2+)</name>
        <dbReference type="ChEBI" id="CHEBI:18420"/>
    </cofactor>
</comment>
<reference evidence="14" key="1">
    <citation type="journal article" date="2022" name="J. Hered.">
        <title>A De Novo Chromosome-Level Genome Assembly of the White-Tailed Deer, Odocoileus Virginianus.</title>
        <authorList>
            <person name="London E.W."/>
            <person name="Roca A.L."/>
            <person name="Novakofski J.E."/>
            <person name="Mateus-Pinilla N.E."/>
        </authorList>
    </citation>
    <scope>NUCLEOTIDE SEQUENCE [LARGE SCALE GENOMIC DNA]</scope>
</reference>
<dbReference type="Pfam" id="PF03484">
    <property type="entry name" value="B5"/>
    <property type="match status" value="1"/>
</dbReference>
<gene>
    <name evidence="15" type="primary">FARSB</name>
</gene>
<keyword evidence="6 15" id="KW-0436">Ligase</keyword>
<dbReference type="PANTHER" id="PTHR10947">
    <property type="entry name" value="PHENYLALANYL-TRNA SYNTHETASE BETA CHAIN AND LEUCINE-RICH REPEAT-CONTAINING PROTEIN 47"/>
    <property type="match status" value="1"/>
</dbReference>
<accession>A0ABM4HGW4</accession>
<dbReference type="Gene3D" id="3.30.930.10">
    <property type="entry name" value="Bira Bifunctional Protein, Domain 2"/>
    <property type="match status" value="1"/>
</dbReference>
<evidence type="ECO:0000256" key="8">
    <source>
        <dbReference type="ARBA" id="ARBA00022741"/>
    </source>
</evidence>
<sequence length="516" mass="57835">MYKRVMPKGEVQKLIITEETAKIRPYAVAAVLRNIKFTKDRYDSFIELQEKLHQNICRKRALVAIGTHDLDTLSGPFTYTAKKPSDIKFKPLNKNKEYTACELMNIYKTDNQLKHYLHIIENKPLYPVIYDSNGVVLSMPPIINGNHSKITVNTKNVFIECTGTDFTKAKIVLDVIVTMFSEYCENQFTVEAAEVVFPNGKLHTFPELAYRKEMVRADLINKKVGIRETPENLAKLLTRMCLKSEVIGDGNQIEVEIPPTRADIIHACDIIEDAAIAYGYNNIQMTLPKTYTIANQFPLNKLTELLRQDIAAAGFTEALTFALCSQEDIADKLGMDISATKAIHISNPKTAEFQCLRICVLFSSLSSAVSHLLLQVARTTLLPGLLKTIAANRKMPLPLKLFEISDIVIKDSSRDVGARNYRHLCAVYYNKNPGFEIIHGLLDRIMQLLDVPPGEKKGGYAIKASEGSAFFPGRCAEIFARGQSIGKLGVLHPDVITKFELTMPCSCVEINIEPFL</sequence>
<evidence type="ECO:0000256" key="7">
    <source>
        <dbReference type="ARBA" id="ARBA00022723"/>
    </source>
</evidence>
<dbReference type="InterPro" id="IPR009061">
    <property type="entry name" value="DNA-bd_dom_put_sf"/>
</dbReference>
<evidence type="ECO:0000256" key="10">
    <source>
        <dbReference type="ARBA" id="ARBA00022842"/>
    </source>
</evidence>
<keyword evidence="12" id="KW-0030">Aminoacyl-tRNA synthetase</keyword>
<keyword evidence="5" id="KW-0963">Cytoplasm</keyword>
<protein>
    <recommendedName>
        <fullName evidence="4">phenylalanine--tRNA ligase</fullName>
        <ecNumber evidence="4">6.1.1.20</ecNumber>
    </recommendedName>
</protein>
<keyword evidence="7" id="KW-0479">Metal-binding</keyword>
<evidence type="ECO:0000259" key="13">
    <source>
        <dbReference type="PROSITE" id="PS51483"/>
    </source>
</evidence>
<evidence type="ECO:0000256" key="3">
    <source>
        <dbReference type="ARBA" id="ARBA00007438"/>
    </source>
</evidence>
<comment type="similarity">
    <text evidence="3">Belongs to the phenylalanyl-tRNA synthetase beta subunit family. Type 2 subfamily.</text>
</comment>
<dbReference type="PROSITE" id="PS51483">
    <property type="entry name" value="B5"/>
    <property type="match status" value="1"/>
</dbReference>
<evidence type="ECO:0000256" key="1">
    <source>
        <dbReference type="ARBA" id="ARBA00001946"/>
    </source>
</evidence>
<dbReference type="InterPro" id="IPR041616">
    <property type="entry name" value="PheRS_beta_core"/>
</dbReference>
<dbReference type="InterPro" id="IPR045864">
    <property type="entry name" value="aa-tRNA-synth_II/BPL/LPL"/>
</dbReference>
<dbReference type="GeneID" id="110148655"/>
<name>A0ABM4HGW4_ODOVR</name>
<dbReference type="SMART" id="SM00873">
    <property type="entry name" value="B3_4"/>
    <property type="match status" value="1"/>
</dbReference>
<dbReference type="InterPro" id="IPR020825">
    <property type="entry name" value="Phe-tRNA_synthase-like_B3/B4"/>
</dbReference>
<evidence type="ECO:0000256" key="5">
    <source>
        <dbReference type="ARBA" id="ARBA00022490"/>
    </source>
</evidence>
<dbReference type="Pfam" id="PF17759">
    <property type="entry name" value="tRNA_synthFbeta"/>
    <property type="match status" value="2"/>
</dbReference>
<dbReference type="Gene3D" id="3.30.56.10">
    <property type="match status" value="1"/>
</dbReference>
<dbReference type="InterPro" id="IPR004531">
    <property type="entry name" value="Phe-tRNA-synth_IIc_bsu_arc_euk"/>
</dbReference>
<feature type="domain" description="B5" evidence="13">
    <location>
        <begin position="208"/>
        <end position="285"/>
    </location>
</feature>